<keyword evidence="4" id="KW-0472">Membrane</keyword>
<dbReference type="EMBL" id="JBEXAC010000001">
    <property type="protein sequence ID" value="MET6996360.1"/>
    <property type="molecule type" value="Genomic_DNA"/>
</dbReference>
<evidence type="ECO:0000256" key="2">
    <source>
        <dbReference type="ARBA" id="ARBA00022452"/>
    </source>
</evidence>
<keyword evidence="6" id="KW-0732">Signal</keyword>
<comment type="subcellular location">
    <subcellularLocation>
        <location evidence="1">Cell outer membrane</location>
    </subcellularLocation>
</comment>
<name>A0ABV2SZZ9_9BACT</name>
<dbReference type="Proteomes" id="UP001549749">
    <property type="component" value="Unassembled WGS sequence"/>
</dbReference>
<dbReference type="SUPFAM" id="SSF56954">
    <property type="entry name" value="Outer membrane efflux proteins (OEP)"/>
    <property type="match status" value="1"/>
</dbReference>
<evidence type="ECO:0000256" key="4">
    <source>
        <dbReference type="ARBA" id="ARBA00023136"/>
    </source>
</evidence>
<evidence type="ECO:0000313" key="7">
    <source>
        <dbReference type="EMBL" id="MET6996360.1"/>
    </source>
</evidence>
<dbReference type="RefSeq" id="WP_354659006.1">
    <property type="nucleotide sequence ID" value="NZ_JBEXAC010000001.1"/>
</dbReference>
<evidence type="ECO:0000256" key="3">
    <source>
        <dbReference type="ARBA" id="ARBA00022692"/>
    </source>
</evidence>
<accession>A0ABV2SZZ9</accession>
<evidence type="ECO:0000256" key="5">
    <source>
        <dbReference type="ARBA" id="ARBA00023237"/>
    </source>
</evidence>
<dbReference type="Gene3D" id="1.20.1600.10">
    <property type="entry name" value="Outer membrane efflux proteins (OEP)"/>
    <property type="match status" value="1"/>
</dbReference>
<sequence>MKKFVWCLLLVATQTSAQDSTVFTLEQCQQLARENYPLLKQQTVLDQILQWQNKNSNTAYLPQAELNGQATYQSDVTQIPIKLPNMTIPVLPKDQYRATIDIKQLLYDGGFTREQKALQSLQQKSEQQKVEVELYRLKQQVTQVYFSALLAEEYIAASRQAQADVQQRIEKLTAGVNNGTVLPSNVDLLQAELLKINQQEIAAQSSKGSSIEVLKLLIGQQVVSAIKLVMPGVVIATPADTLNRPELQLYRLQSDVLKQQSALTGSKQLPRISAFVQGGYGRPGLNMLNTDFAAFYTGGVRLNWTLWNWRYQRNEQQVLALQQKNIASQTATFTLNTRVQLAQQAAEIDQLKQILDKDREIITLRVRVKEAAAAQLDNGVITVHDYLSDLNAETQAHINQSTHEIQLAMAHINYQLIQGY</sequence>
<feature type="chain" id="PRO_5046285795" evidence="6">
    <location>
        <begin position="18"/>
        <end position="420"/>
    </location>
</feature>
<reference evidence="7 8" key="1">
    <citation type="submission" date="2024-06" db="EMBL/GenBank/DDBJ databases">
        <title>Chitinophaga defluvii sp. nov., isolated from municipal sewage.</title>
        <authorList>
            <person name="Zhang L."/>
        </authorList>
    </citation>
    <scope>NUCLEOTIDE SEQUENCE [LARGE SCALE GENOMIC DNA]</scope>
    <source>
        <strain evidence="7 8">H8</strain>
    </source>
</reference>
<evidence type="ECO:0000313" key="8">
    <source>
        <dbReference type="Proteomes" id="UP001549749"/>
    </source>
</evidence>
<dbReference type="PANTHER" id="PTHR30026:SF20">
    <property type="entry name" value="OUTER MEMBRANE PROTEIN TOLC"/>
    <property type="match status" value="1"/>
</dbReference>
<evidence type="ECO:0000256" key="6">
    <source>
        <dbReference type="SAM" id="SignalP"/>
    </source>
</evidence>
<feature type="signal peptide" evidence="6">
    <location>
        <begin position="1"/>
        <end position="17"/>
    </location>
</feature>
<keyword evidence="5" id="KW-0998">Cell outer membrane</keyword>
<keyword evidence="2" id="KW-1134">Transmembrane beta strand</keyword>
<gene>
    <name evidence="7" type="ORF">ABR189_03235</name>
</gene>
<comment type="caution">
    <text evidence="7">The sequence shown here is derived from an EMBL/GenBank/DDBJ whole genome shotgun (WGS) entry which is preliminary data.</text>
</comment>
<dbReference type="InterPro" id="IPR051906">
    <property type="entry name" value="TolC-like"/>
</dbReference>
<proteinExistence type="predicted"/>
<organism evidence="7 8">
    <name type="scientific">Chitinophaga defluvii</name>
    <dbReference type="NCBI Taxonomy" id="3163343"/>
    <lineage>
        <taxon>Bacteria</taxon>
        <taxon>Pseudomonadati</taxon>
        <taxon>Bacteroidota</taxon>
        <taxon>Chitinophagia</taxon>
        <taxon>Chitinophagales</taxon>
        <taxon>Chitinophagaceae</taxon>
        <taxon>Chitinophaga</taxon>
    </lineage>
</organism>
<protein>
    <submittedName>
        <fullName evidence="7">TolC family protein</fullName>
    </submittedName>
</protein>
<keyword evidence="3" id="KW-0812">Transmembrane</keyword>
<keyword evidence="8" id="KW-1185">Reference proteome</keyword>
<dbReference type="PANTHER" id="PTHR30026">
    <property type="entry name" value="OUTER MEMBRANE PROTEIN TOLC"/>
    <property type="match status" value="1"/>
</dbReference>
<evidence type="ECO:0000256" key="1">
    <source>
        <dbReference type="ARBA" id="ARBA00004442"/>
    </source>
</evidence>